<feature type="region of interest" description="Disordered" evidence="1">
    <location>
        <begin position="1"/>
        <end position="21"/>
    </location>
</feature>
<protein>
    <submittedName>
        <fullName evidence="2">Uncharacterized protein</fullName>
    </submittedName>
</protein>
<proteinExistence type="predicted"/>
<accession>X1DIY1</accession>
<dbReference type="EMBL" id="BART01037509">
    <property type="protein sequence ID" value="GAH08250.1"/>
    <property type="molecule type" value="Genomic_DNA"/>
</dbReference>
<dbReference type="AlphaFoldDB" id="X1DIY1"/>
<evidence type="ECO:0000313" key="2">
    <source>
        <dbReference type="EMBL" id="GAH08250.1"/>
    </source>
</evidence>
<feature type="non-terminal residue" evidence="2">
    <location>
        <position position="52"/>
    </location>
</feature>
<comment type="caution">
    <text evidence="2">The sequence shown here is derived from an EMBL/GenBank/DDBJ whole genome shotgun (WGS) entry which is preliminary data.</text>
</comment>
<reference evidence="2" key="1">
    <citation type="journal article" date="2014" name="Front. Microbiol.">
        <title>High frequency of phylogenetically diverse reductive dehalogenase-homologous genes in deep subseafloor sedimentary metagenomes.</title>
        <authorList>
            <person name="Kawai M."/>
            <person name="Futagami T."/>
            <person name="Toyoda A."/>
            <person name="Takaki Y."/>
            <person name="Nishi S."/>
            <person name="Hori S."/>
            <person name="Arai W."/>
            <person name="Tsubouchi T."/>
            <person name="Morono Y."/>
            <person name="Uchiyama I."/>
            <person name="Ito T."/>
            <person name="Fujiyama A."/>
            <person name="Inagaki F."/>
            <person name="Takami H."/>
        </authorList>
    </citation>
    <scope>NUCLEOTIDE SEQUENCE</scope>
    <source>
        <strain evidence="2">Expedition CK06-06</strain>
    </source>
</reference>
<organism evidence="2">
    <name type="scientific">marine sediment metagenome</name>
    <dbReference type="NCBI Taxonomy" id="412755"/>
    <lineage>
        <taxon>unclassified sequences</taxon>
        <taxon>metagenomes</taxon>
        <taxon>ecological metagenomes</taxon>
    </lineage>
</organism>
<name>X1DIY1_9ZZZZ</name>
<sequence>MEGSTATHLKGKKTGCFPMRSHPYSGHGHQSILEVRLRHVALVVAKVIPIGI</sequence>
<gene>
    <name evidence="2" type="ORF">S01H4_62718</name>
</gene>
<evidence type="ECO:0000256" key="1">
    <source>
        <dbReference type="SAM" id="MobiDB-lite"/>
    </source>
</evidence>